<evidence type="ECO:0000313" key="4">
    <source>
        <dbReference type="Proteomes" id="UP000276437"/>
    </source>
</evidence>
<accession>A0A348AKF4</accession>
<organism evidence="3 4">
    <name type="scientific">Methylomusa anaerophila</name>
    <dbReference type="NCBI Taxonomy" id="1930071"/>
    <lineage>
        <taxon>Bacteria</taxon>
        <taxon>Bacillati</taxon>
        <taxon>Bacillota</taxon>
        <taxon>Negativicutes</taxon>
        <taxon>Selenomonadales</taxon>
        <taxon>Sporomusaceae</taxon>
        <taxon>Methylomusa</taxon>
    </lineage>
</organism>
<dbReference type="KEGG" id="mana:MAMMFC1_02236"/>
<proteinExistence type="predicted"/>
<dbReference type="EMBL" id="AP018449">
    <property type="protein sequence ID" value="BBB91552.1"/>
    <property type="molecule type" value="Genomic_DNA"/>
</dbReference>
<feature type="transmembrane region" description="Helical" evidence="2">
    <location>
        <begin position="80"/>
        <end position="102"/>
    </location>
</feature>
<keyword evidence="4" id="KW-1185">Reference proteome</keyword>
<evidence type="ECO:0000256" key="2">
    <source>
        <dbReference type="SAM" id="Phobius"/>
    </source>
</evidence>
<keyword evidence="2" id="KW-0472">Membrane</keyword>
<reference evidence="3 4" key="1">
    <citation type="journal article" date="2018" name="Int. J. Syst. Evol. Microbiol.">
        <title>Methylomusa anaerophila gen. nov., sp. nov., an anaerobic methanol-utilizing bacterium isolated from a microbial fuel cell.</title>
        <authorList>
            <person name="Amano N."/>
            <person name="Yamamuro A."/>
            <person name="Miyahara M."/>
            <person name="Kouzuma A."/>
            <person name="Abe T."/>
            <person name="Watanabe K."/>
        </authorList>
    </citation>
    <scope>NUCLEOTIDE SEQUENCE [LARGE SCALE GENOMIC DNA]</scope>
    <source>
        <strain evidence="3 4">MMFC1</strain>
    </source>
</reference>
<keyword evidence="2" id="KW-1133">Transmembrane helix</keyword>
<sequence length="207" mass="22660">MAPSHDYSNVFIIGVINMTGCKDRINRHLSSARRWLSQAERAFEGERDVRGELNLFLAQAELQHAREVNRSKHWRFKYPLLSHGLALGLAATVIAFGFGASFRLVQELPKPSEPAPVVVVDQSQPADTALKPLVVITPEPAAPVSNQPARQILTKPVQNETVEPVSAPAVPEKAISASQAAEEQEVRLSSEEMQKLVRSAGKSLRGL</sequence>
<dbReference type="AlphaFoldDB" id="A0A348AKF4"/>
<evidence type="ECO:0000256" key="1">
    <source>
        <dbReference type="SAM" id="MobiDB-lite"/>
    </source>
</evidence>
<dbReference type="Proteomes" id="UP000276437">
    <property type="component" value="Chromosome"/>
</dbReference>
<evidence type="ECO:0000313" key="3">
    <source>
        <dbReference type="EMBL" id="BBB91552.1"/>
    </source>
</evidence>
<gene>
    <name evidence="3" type="ORF">MAMMFC1_02236</name>
</gene>
<name>A0A348AKF4_9FIRM</name>
<feature type="region of interest" description="Disordered" evidence="1">
    <location>
        <begin position="156"/>
        <end position="192"/>
    </location>
</feature>
<keyword evidence="2" id="KW-0812">Transmembrane</keyword>
<protein>
    <submittedName>
        <fullName evidence="3">Uncharacterized protein</fullName>
    </submittedName>
</protein>